<dbReference type="InterPro" id="IPR006146">
    <property type="entry name" value="5'-Nucleotdase_CS"/>
</dbReference>
<dbReference type="PROSITE" id="PS00786">
    <property type="entry name" value="5_NUCLEOTIDASE_2"/>
    <property type="match status" value="1"/>
</dbReference>
<comment type="caution">
    <text evidence="5">The sequence shown here is derived from an EMBL/GenBank/DDBJ whole genome shotgun (WGS) entry which is preliminary data.</text>
</comment>
<dbReference type="PANTHER" id="PTHR11575">
    <property type="entry name" value="5'-NUCLEOTIDASE-RELATED"/>
    <property type="match status" value="1"/>
</dbReference>
<proteinExistence type="inferred from homology"/>
<comment type="similarity">
    <text evidence="2">Belongs to the 5'-nucleotidase family.</text>
</comment>
<dbReference type="AlphaFoldDB" id="A0A265E4W0"/>
<evidence type="ECO:0000313" key="6">
    <source>
        <dbReference type="Proteomes" id="UP000216682"/>
    </source>
</evidence>
<name>A0A265E4W0_9STAP</name>
<dbReference type="SUPFAM" id="SSF55816">
    <property type="entry name" value="5'-nucleotidase (syn. UDP-sugar hydrolase), C-terminal domain"/>
    <property type="match status" value="1"/>
</dbReference>
<protein>
    <recommendedName>
        <fullName evidence="7">2',3'-cyclic-nucleotide 2'-phosphodiesterase/3'-nucleotidase</fullName>
    </recommendedName>
</protein>
<evidence type="ECO:0000256" key="1">
    <source>
        <dbReference type="ARBA" id="ARBA00022729"/>
    </source>
</evidence>
<dbReference type="GO" id="GO:0030288">
    <property type="term" value="C:outer membrane-bounded periplasmic space"/>
    <property type="evidence" value="ECO:0007669"/>
    <property type="project" value="TreeGrafter"/>
</dbReference>
<feature type="domain" description="5'-Nucleotidase C-terminal" evidence="4">
    <location>
        <begin position="394"/>
        <end position="516"/>
    </location>
</feature>
<dbReference type="GO" id="GO:0046872">
    <property type="term" value="F:metal ion binding"/>
    <property type="evidence" value="ECO:0007669"/>
    <property type="project" value="InterPro"/>
</dbReference>
<evidence type="ECO:0000256" key="2">
    <source>
        <dbReference type="RuleBase" id="RU362119"/>
    </source>
</evidence>
<dbReference type="PANTHER" id="PTHR11575:SF6">
    <property type="entry name" value="2',3'-CYCLIC-NUCLEOTIDE 2'-PHOSPHODIESTERASE_3'-NUCLEOTIDASE"/>
    <property type="match status" value="1"/>
</dbReference>
<dbReference type="Pfam" id="PF02872">
    <property type="entry name" value="5_nucleotid_C"/>
    <property type="match status" value="1"/>
</dbReference>
<sequence>MNQRWLMRLTIFATTDIHGALYPYDYFEGVDKSSSLLHLYSHIRRYGKAHPDDIILTVDNGDILQGDVWSDYDYRHSGGGALFAPRMINEVYDAVGIGNHEFNFGLDYLLTACKQVEADIINANVDFRDHPLKDCIKPYVILEKETSEGPLKIGFLSVVPTQIMKWDAFHLEGRVDVEDMRLTVEATAREMKGAGADIIILLSHSGMSKDPEHIRSYGENQTFLMTMIQDIDGIVFGHTHEFFPDPDFELEVDNIDFRWGGVNGKPMVQPGVSASHLGQLTFDLEYEAGWCIKSADANLIESHTIQMDESLKSRYLPEHQQVLDYLSQPIGHTEETWHTYFSRVVPSKAVQVVAEAGRNYALELMDRGEVETLPVLGFNAATKAGRDGAHDFTVIEAGEINLSSAIDLYKHTNTMVLIKVDGTILKEWLEWSASQFNVPGEGDDLLKPNSSKNGFPSYNFDTFFDLKYTFDISQPPRYSGTAKKLNDTERVVEMMYNGKPVQPDDCFIVPANNYRAAYTAFLRKAEVVHESQNSVRDIVTEYMRTGPDFEYKNPMTIIPGGKYRMKTATKAQEYIGKDSNIRHLETIGDGFSWYEIDLTKEEGHDPSQEE</sequence>
<keyword evidence="2" id="KW-0547">Nucleotide-binding</keyword>
<dbReference type="GO" id="GO:0000166">
    <property type="term" value="F:nucleotide binding"/>
    <property type="evidence" value="ECO:0007669"/>
    <property type="project" value="UniProtKB-KW"/>
</dbReference>
<dbReference type="Pfam" id="PF00149">
    <property type="entry name" value="Metallophos"/>
    <property type="match status" value="1"/>
</dbReference>
<dbReference type="GO" id="GO:0016788">
    <property type="term" value="F:hydrolase activity, acting on ester bonds"/>
    <property type="evidence" value="ECO:0007669"/>
    <property type="project" value="InterPro"/>
</dbReference>
<evidence type="ECO:0008006" key="7">
    <source>
        <dbReference type="Google" id="ProtNLM"/>
    </source>
</evidence>
<keyword evidence="1" id="KW-0732">Signal</keyword>
<dbReference type="InterPro" id="IPR006179">
    <property type="entry name" value="5_nucleotidase/apyrase"/>
</dbReference>
<dbReference type="EMBL" id="NPEZ01000005">
    <property type="protein sequence ID" value="OZT76629.1"/>
    <property type="molecule type" value="Genomic_DNA"/>
</dbReference>
<dbReference type="InterPro" id="IPR029052">
    <property type="entry name" value="Metallo-depent_PP-like"/>
</dbReference>
<dbReference type="Gene3D" id="3.90.780.10">
    <property type="entry name" value="5'-Nucleotidase, C-terminal domain"/>
    <property type="match status" value="1"/>
</dbReference>
<reference evidence="5 6" key="1">
    <citation type="submission" date="2017-07" db="EMBL/GenBank/DDBJ databases">
        <title>Shotgun whole genome sequences of three halophilic bacterial isolates.</title>
        <authorList>
            <person name="Pozzo T."/>
            <person name="Higdon S.M."/>
            <person name="Quillaguaman J."/>
        </authorList>
    </citation>
    <scope>NUCLEOTIDE SEQUENCE [LARGE SCALE GENOMIC DNA]</scope>
    <source>
        <strain evidence="5 6">BU-1</strain>
    </source>
</reference>
<dbReference type="InterPro" id="IPR008334">
    <property type="entry name" value="5'-Nucleotdase_C"/>
</dbReference>
<dbReference type="GO" id="GO:0009166">
    <property type="term" value="P:nucleotide catabolic process"/>
    <property type="evidence" value="ECO:0007669"/>
    <property type="project" value="InterPro"/>
</dbReference>
<dbReference type="InterPro" id="IPR004843">
    <property type="entry name" value="Calcineurin-like_PHP"/>
</dbReference>
<dbReference type="InterPro" id="IPR036907">
    <property type="entry name" value="5'-Nucleotdase_C_sf"/>
</dbReference>
<dbReference type="Proteomes" id="UP000216682">
    <property type="component" value="Unassembled WGS sequence"/>
</dbReference>
<accession>A0A265E4W0</accession>
<dbReference type="PRINTS" id="PR01607">
    <property type="entry name" value="APYRASEFAMLY"/>
</dbReference>
<gene>
    <name evidence="5" type="ORF">CFN03_10830</name>
</gene>
<evidence type="ECO:0000259" key="4">
    <source>
        <dbReference type="Pfam" id="PF02872"/>
    </source>
</evidence>
<dbReference type="Gene3D" id="3.60.21.10">
    <property type="match status" value="1"/>
</dbReference>
<evidence type="ECO:0000259" key="3">
    <source>
        <dbReference type="Pfam" id="PF00149"/>
    </source>
</evidence>
<organism evidence="5 6">
    <name type="scientific">Salinicoccus roseus</name>
    <dbReference type="NCBI Taxonomy" id="45670"/>
    <lineage>
        <taxon>Bacteria</taxon>
        <taxon>Bacillati</taxon>
        <taxon>Bacillota</taxon>
        <taxon>Bacilli</taxon>
        <taxon>Bacillales</taxon>
        <taxon>Staphylococcaceae</taxon>
        <taxon>Salinicoccus</taxon>
    </lineage>
</organism>
<dbReference type="SUPFAM" id="SSF56300">
    <property type="entry name" value="Metallo-dependent phosphatases"/>
    <property type="match status" value="1"/>
</dbReference>
<keyword evidence="2" id="KW-0378">Hydrolase</keyword>
<evidence type="ECO:0000313" key="5">
    <source>
        <dbReference type="EMBL" id="OZT76629.1"/>
    </source>
</evidence>
<feature type="domain" description="Calcineurin-like phosphoesterase" evidence="3">
    <location>
        <begin position="10"/>
        <end position="241"/>
    </location>
</feature>